<proteinExistence type="predicted"/>
<evidence type="ECO:0000256" key="1">
    <source>
        <dbReference type="SAM" id="MobiDB-lite"/>
    </source>
</evidence>
<reference evidence="3" key="1">
    <citation type="journal article" date="2015" name="Int. J. Syst. Evol. Microbiol.">
        <title>Rhizobium oryzicola sp. nov., potential plant-growth-promoting endophytic bacteria isolated from rice roots.</title>
        <authorList>
            <person name="Zhang X.X."/>
            <person name="Gao J.S."/>
            <person name="Cao Y.H."/>
            <person name="Sheirdil R.A."/>
            <person name="Wang X.C."/>
            <person name="Zhang L."/>
        </authorList>
    </citation>
    <scope>NUCLEOTIDE SEQUENCE</scope>
    <source>
        <strain evidence="3">05753</strain>
    </source>
</reference>
<dbReference type="InterPro" id="IPR017740">
    <property type="entry name" value="TssA-like"/>
</dbReference>
<dbReference type="NCBIfam" id="TIGR03363">
    <property type="entry name" value="VI_chp_8"/>
    <property type="match status" value="1"/>
</dbReference>
<sequence>MNIETLADPISSIQPCGENIRINTSYKDVYFKIKDARGMARASERAVTPGENIGTSPLWQEVNNLGLQIFASFGKDIEVLAWLTEAQLRLEGYRGLRNMYRVTVSLLEQYFEELHSIGEEDDEERFAPLAGLNGVGSEGTLIQAIRLTSLVPGAKYGQHTLWDFQVSQRPGEERKREALENAIADANVAHIAEHLNVLMECISLFDRITEILSERCGDSAPPSSNTRNVLHEALTALRFLSKIPENEAISASSAQAAAPSSENADAPDSGSNGAIAMTRRQAAEQISSREEAFDILQAVARYFRKAEPHSPMSMSIETLVRRGRMDFSELLTELLPDAHQRQAVLTAAGIRSGADTS</sequence>
<dbReference type="Pfam" id="PF06812">
    <property type="entry name" value="ImpA_N"/>
    <property type="match status" value="1"/>
</dbReference>
<evidence type="ECO:0000313" key="3">
    <source>
        <dbReference type="EMBL" id="MDO1583084.1"/>
    </source>
</evidence>
<feature type="region of interest" description="Disordered" evidence="1">
    <location>
        <begin position="251"/>
        <end position="273"/>
    </location>
</feature>
<name>A0ABT8SY10_9HYPH</name>
<gene>
    <name evidence="3" type="primary">tssA</name>
    <name evidence="3" type="ORF">Q2T52_13415</name>
</gene>
<reference evidence="3" key="2">
    <citation type="submission" date="2023-07" db="EMBL/GenBank/DDBJ databases">
        <authorList>
            <person name="Sun H."/>
        </authorList>
    </citation>
    <scope>NUCLEOTIDE SEQUENCE</scope>
    <source>
        <strain evidence="3">05753</strain>
    </source>
</reference>
<feature type="compositionally biased region" description="Low complexity" evidence="1">
    <location>
        <begin position="251"/>
        <end position="269"/>
    </location>
</feature>
<feature type="domain" description="ImpA N-terminal" evidence="2">
    <location>
        <begin position="8"/>
        <end position="133"/>
    </location>
</feature>
<keyword evidence="4" id="KW-1185">Reference proteome</keyword>
<evidence type="ECO:0000259" key="2">
    <source>
        <dbReference type="Pfam" id="PF06812"/>
    </source>
</evidence>
<accession>A0ABT8SY10</accession>
<protein>
    <submittedName>
        <fullName evidence="3">Type VI secretion system protein TssA</fullName>
    </submittedName>
</protein>
<dbReference type="PANTHER" id="PTHR37951:SF1">
    <property type="entry name" value="TYPE VI SECRETION SYSTEM COMPONENT TSSA1"/>
    <property type="match status" value="1"/>
</dbReference>
<dbReference type="InterPro" id="IPR010657">
    <property type="entry name" value="ImpA_N"/>
</dbReference>
<dbReference type="PANTHER" id="PTHR37951">
    <property type="entry name" value="CYTOPLASMIC PROTEIN-RELATED"/>
    <property type="match status" value="1"/>
</dbReference>
<dbReference type="RefSeq" id="WP_302077239.1">
    <property type="nucleotide sequence ID" value="NZ_JAUKWQ010000003.1"/>
</dbReference>
<comment type="caution">
    <text evidence="3">The sequence shown here is derived from an EMBL/GenBank/DDBJ whole genome shotgun (WGS) entry which is preliminary data.</text>
</comment>
<organism evidence="3 4">
    <name type="scientific">Rhizobium oryzicola</name>
    <dbReference type="NCBI Taxonomy" id="1232668"/>
    <lineage>
        <taxon>Bacteria</taxon>
        <taxon>Pseudomonadati</taxon>
        <taxon>Pseudomonadota</taxon>
        <taxon>Alphaproteobacteria</taxon>
        <taxon>Hyphomicrobiales</taxon>
        <taxon>Rhizobiaceae</taxon>
        <taxon>Rhizobium/Agrobacterium group</taxon>
        <taxon>Rhizobium</taxon>
    </lineage>
</organism>
<evidence type="ECO:0000313" key="4">
    <source>
        <dbReference type="Proteomes" id="UP001169006"/>
    </source>
</evidence>
<dbReference type="Proteomes" id="UP001169006">
    <property type="component" value="Unassembled WGS sequence"/>
</dbReference>
<dbReference type="EMBL" id="JAUKWQ010000003">
    <property type="protein sequence ID" value="MDO1583084.1"/>
    <property type="molecule type" value="Genomic_DNA"/>
</dbReference>